<keyword evidence="3 6" id="KW-0349">Heme</keyword>
<keyword evidence="5 6" id="KW-0408">Iron</keyword>
<dbReference type="PANTHER" id="PTHR24305">
    <property type="entry name" value="CYTOCHROME P450"/>
    <property type="match status" value="1"/>
</dbReference>
<evidence type="ECO:0000256" key="3">
    <source>
        <dbReference type="ARBA" id="ARBA00022617"/>
    </source>
</evidence>
<feature type="transmembrane region" description="Helical" evidence="7">
    <location>
        <begin position="12"/>
        <end position="32"/>
    </location>
</feature>
<protein>
    <submittedName>
        <fullName evidence="8">Cytochrome P450</fullName>
    </submittedName>
</protein>
<dbReference type="PANTHER" id="PTHR24305:SF232">
    <property type="entry name" value="P450, PUTATIVE (EUROFUNG)-RELATED"/>
    <property type="match status" value="1"/>
</dbReference>
<evidence type="ECO:0000256" key="5">
    <source>
        <dbReference type="ARBA" id="ARBA00023004"/>
    </source>
</evidence>
<reference evidence="8" key="1">
    <citation type="journal article" date="2021" name="Nat. Commun.">
        <title>Genetic determinants of endophytism in the Arabidopsis root mycobiome.</title>
        <authorList>
            <person name="Mesny F."/>
            <person name="Miyauchi S."/>
            <person name="Thiergart T."/>
            <person name="Pickel B."/>
            <person name="Atanasova L."/>
            <person name="Karlsson M."/>
            <person name="Huettel B."/>
            <person name="Barry K.W."/>
            <person name="Haridas S."/>
            <person name="Chen C."/>
            <person name="Bauer D."/>
            <person name="Andreopoulos W."/>
            <person name="Pangilinan J."/>
            <person name="LaButti K."/>
            <person name="Riley R."/>
            <person name="Lipzen A."/>
            <person name="Clum A."/>
            <person name="Drula E."/>
            <person name="Henrissat B."/>
            <person name="Kohler A."/>
            <person name="Grigoriev I.V."/>
            <person name="Martin F.M."/>
            <person name="Hacquard S."/>
        </authorList>
    </citation>
    <scope>NUCLEOTIDE SEQUENCE</scope>
    <source>
        <strain evidence="8">FSSC 5 MPI-SDFR-AT-0091</strain>
    </source>
</reference>
<dbReference type="Proteomes" id="UP000736672">
    <property type="component" value="Unassembled WGS sequence"/>
</dbReference>
<dbReference type="AlphaFoldDB" id="A0A9P9G9C8"/>
<evidence type="ECO:0000256" key="6">
    <source>
        <dbReference type="RuleBase" id="RU000461"/>
    </source>
</evidence>
<name>A0A9P9G9C8_FUSSL</name>
<dbReference type="SUPFAM" id="SSF48264">
    <property type="entry name" value="Cytochrome P450"/>
    <property type="match status" value="1"/>
</dbReference>
<dbReference type="GO" id="GO:0020037">
    <property type="term" value="F:heme binding"/>
    <property type="evidence" value="ECO:0007669"/>
    <property type="project" value="InterPro"/>
</dbReference>
<evidence type="ECO:0000256" key="4">
    <source>
        <dbReference type="ARBA" id="ARBA00022723"/>
    </source>
</evidence>
<dbReference type="InterPro" id="IPR001128">
    <property type="entry name" value="Cyt_P450"/>
</dbReference>
<keyword evidence="9" id="KW-1185">Reference proteome</keyword>
<comment type="caution">
    <text evidence="8">The sequence shown here is derived from an EMBL/GenBank/DDBJ whole genome shotgun (WGS) entry which is preliminary data.</text>
</comment>
<dbReference type="Pfam" id="PF00067">
    <property type="entry name" value="p450"/>
    <property type="match status" value="2"/>
</dbReference>
<comment type="similarity">
    <text evidence="2 6">Belongs to the cytochrome P450 family.</text>
</comment>
<comment type="cofactor">
    <cofactor evidence="1">
        <name>heme</name>
        <dbReference type="ChEBI" id="CHEBI:30413"/>
    </cofactor>
</comment>
<dbReference type="EMBL" id="JAGTJS010000025">
    <property type="protein sequence ID" value="KAH7234425.1"/>
    <property type="molecule type" value="Genomic_DNA"/>
</dbReference>
<evidence type="ECO:0000313" key="9">
    <source>
        <dbReference type="Proteomes" id="UP000736672"/>
    </source>
</evidence>
<accession>A0A9P9G9C8</accession>
<keyword evidence="7" id="KW-0472">Membrane</keyword>
<dbReference type="GO" id="GO:0004497">
    <property type="term" value="F:monooxygenase activity"/>
    <property type="evidence" value="ECO:0007669"/>
    <property type="project" value="UniProtKB-KW"/>
</dbReference>
<evidence type="ECO:0000256" key="7">
    <source>
        <dbReference type="SAM" id="Phobius"/>
    </source>
</evidence>
<dbReference type="InterPro" id="IPR036396">
    <property type="entry name" value="Cyt_P450_sf"/>
</dbReference>
<keyword evidence="6" id="KW-0560">Oxidoreductase</keyword>
<keyword evidence="4 6" id="KW-0479">Metal-binding</keyword>
<dbReference type="Gene3D" id="1.10.630.10">
    <property type="entry name" value="Cytochrome P450"/>
    <property type="match status" value="1"/>
</dbReference>
<dbReference type="GO" id="GO:0005506">
    <property type="term" value="F:iron ion binding"/>
    <property type="evidence" value="ECO:0007669"/>
    <property type="project" value="InterPro"/>
</dbReference>
<evidence type="ECO:0000313" key="8">
    <source>
        <dbReference type="EMBL" id="KAH7234425.1"/>
    </source>
</evidence>
<evidence type="ECO:0000256" key="1">
    <source>
        <dbReference type="ARBA" id="ARBA00001971"/>
    </source>
</evidence>
<evidence type="ECO:0000256" key="2">
    <source>
        <dbReference type="ARBA" id="ARBA00010617"/>
    </source>
</evidence>
<dbReference type="PRINTS" id="PR00385">
    <property type="entry name" value="P450"/>
</dbReference>
<gene>
    <name evidence="8" type="ORF">B0J15DRAFT_570794</name>
</gene>
<dbReference type="InterPro" id="IPR017972">
    <property type="entry name" value="Cyt_P450_CS"/>
</dbReference>
<keyword evidence="6" id="KW-0503">Monooxygenase</keyword>
<dbReference type="InterPro" id="IPR050121">
    <property type="entry name" value="Cytochrome_P450_monoxygenase"/>
</dbReference>
<keyword evidence="7" id="KW-0812">Transmembrane</keyword>
<dbReference type="CDD" id="cd20622">
    <property type="entry name" value="CYP_TRI13-like"/>
    <property type="match status" value="1"/>
</dbReference>
<sequence>MLQNTIDLFRQAPPGLGLAVGAVFIGLFLVLLRLARPKPIPGIPHNVEAANSFFGDLPEFRTAPDRREWWVSQVIKHQSPMIQVFLRPFSLPWVFVADHWEAVDIMTHRAKEFDRADQTIYTFEGVAPSHHIVMHSSNPQFKRNKELVRDLMSVNFLQDVSSPEIYEKFALLVDLWNNKARLSNGRPFNASEDIHNAALDIVMAASFGVGLEQSQIAKQTRELEGASSPGGRDDVFEFKHVPLDEELRCFTTLTDSILVAVRSPLPRLSHFLYRNLSPTMRRAAAGRDRLRNREIAKSVERRRSGNPERCALDNMLAREDVIAEKEGRKPNYYSQVILDELLGYLVGGHETSSSVIRWACKYLTDDQRAQSLLRKALYEAYPEAAAENRVPTLAEITKNQHVAYLDGVIEESLRHARTASITLRQALVDTQILGVHIPKGTTVGMMASGPGMTTPNTPSLEVDYSKRSANSKAHRKKVPAFDNSNITEFLPERWLRTQKTESGEEETVFDPNGGPAQAFGLGPRGCFGKKLAYIELRIFFTMIFWEFKMNPIKPELRKQDEKVALSRSPKYVYLSLEKTGPRQSV</sequence>
<dbReference type="OrthoDB" id="1470350at2759"/>
<organism evidence="8 9">
    <name type="scientific">Fusarium solani</name>
    <name type="common">Filamentous fungus</name>
    <dbReference type="NCBI Taxonomy" id="169388"/>
    <lineage>
        <taxon>Eukaryota</taxon>
        <taxon>Fungi</taxon>
        <taxon>Dikarya</taxon>
        <taxon>Ascomycota</taxon>
        <taxon>Pezizomycotina</taxon>
        <taxon>Sordariomycetes</taxon>
        <taxon>Hypocreomycetidae</taxon>
        <taxon>Hypocreales</taxon>
        <taxon>Nectriaceae</taxon>
        <taxon>Fusarium</taxon>
        <taxon>Fusarium solani species complex</taxon>
    </lineage>
</organism>
<proteinExistence type="inferred from homology"/>
<dbReference type="PROSITE" id="PS00086">
    <property type="entry name" value="CYTOCHROME_P450"/>
    <property type="match status" value="1"/>
</dbReference>
<keyword evidence="7" id="KW-1133">Transmembrane helix</keyword>
<dbReference type="GO" id="GO:0016705">
    <property type="term" value="F:oxidoreductase activity, acting on paired donors, with incorporation or reduction of molecular oxygen"/>
    <property type="evidence" value="ECO:0007669"/>
    <property type="project" value="InterPro"/>
</dbReference>